<evidence type="ECO:0000313" key="3">
    <source>
        <dbReference type="Proteomes" id="UP000219559"/>
    </source>
</evidence>
<reference evidence="2 3" key="1">
    <citation type="submission" date="2017-04" db="EMBL/GenBank/DDBJ databases">
        <title>A new member of the family Flavobacteriaceae isolated from ascidians.</title>
        <authorList>
            <person name="Chen L."/>
        </authorList>
    </citation>
    <scope>NUCLEOTIDE SEQUENCE [LARGE SCALE GENOMIC DNA]</scope>
    <source>
        <strain evidence="2 3">HQA918</strain>
    </source>
</reference>
<evidence type="ECO:0000256" key="1">
    <source>
        <dbReference type="SAM" id="Phobius"/>
    </source>
</evidence>
<feature type="transmembrane region" description="Helical" evidence="1">
    <location>
        <begin position="235"/>
        <end position="259"/>
    </location>
</feature>
<dbReference type="EMBL" id="NBWU01000001">
    <property type="protein sequence ID" value="PCE65928.1"/>
    <property type="molecule type" value="Genomic_DNA"/>
</dbReference>
<name>A0A2A4GD73_9FLAO</name>
<organism evidence="2 3">
    <name type="scientific">Sediminicola luteus</name>
    <dbReference type="NCBI Taxonomy" id="319238"/>
    <lineage>
        <taxon>Bacteria</taxon>
        <taxon>Pseudomonadati</taxon>
        <taxon>Bacteroidota</taxon>
        <taxon>Flavobacteriia</taxon>
        <taxon>Flavobacteriales</taxon>
        <taxon>Flavobacteriaceae</taxon>
        <taxon>Sediminicola</taxon>
    </lineage>
</organism>
<feature type="transmembrane region" description="Helical" evidence="1">
    <location>
        <begin position="36"/>
        <end position="53"/>
    </location>
</feature>
<gene>
    <name evidence="2" type="ORF">B7P33_01095</name>
</gene>
<evidence type="ECO:0000313" key="2">
    <source>
        <dbReference type="EMBL" id="PCE65928.1"/>
    </source>
</evidence>
<dbReference type="Proteomes" id="UP000219559">
    <property type="component" value="Unassembled WGS sequence"/>
</dbReference>
<feature type="transmembrane region" description="Helical" evidence="1">
    <location>
        <begin position="147"/>
        <end position="174"/>
    </location>
</feature>
<feature type="transmembrane region" description="Helical" evidence="1">
    <location>
        <begin position="422"/>
        <end position="441"/>
    </location>
</feature>
<dbReference type="Pfam" id="PF26314">
    <property type="entry name" value="MptA_B_family"/>
    <property type="match status" value="1"/>
</dbReference>
<comment type="caution">
    <text evidence="2">The sequence shown here is derived from an EMBL/GenBank/DDBJ whole genome shotgun (WGS) entry which is preliminary data.</text>
</comment>
<keyword evidence="3" id="KW-1185">Reference proteome</keyword>
<keyword evidence="2" id="KW-0808">Transferase</keyword>
<dbReference type="RefSeq" id="WP_097441453.1">
    <property type="nucleotide sequence ID" value="NZ_NBWU01000001.1"/>
</dbReference>
<feature type="transmembrane region" description="Helical" evidence="1">
    <location>
        <begin position="271"/>
        <end position="293"/>
    </location>
</feature>
<protein>
    <submittedName>
        <fullName evidence="2">Mannosyltransferase</fullName>
    </submittedName>
</protein>
<sequence>MPTALNTYYRLHKFPILMVLGSMVLYWSFFYDLARADFIKLISLYVALFYLAYKLIQLESWNPKFLWVAGIMFRLVPLLALPNLSQDFYRFIWDGELLLSGQNPYLQTPNDIMALGDTTIANAQTLFEGMGSLSARHYSNYPPLNQVFFALATFFSGGQLLGAVIVLHLIMLLADLGILHFGRKLLGHFNLDPKWAFWYFLNPLVLVELSGNLHFEGVMLFFFVWTLYLLAQGKWAWAALPYAASILVKLVPLLLLPVLFKFLGFKKSAAFYTLTLVLVLLGVAPFFSEAFVINYQSTVGLWFSNFEFNASLYNFLKWSLTHFTDIKNYELIKTVGSITPWLTLAMALAFTFIPKNKTLPQVATSMLWILTLYYFISTTVHPWYPIFLLVLFPLSRFRYPILWSLTVILSYTAYMGESVTERPLFIVLEYLAVFGFIFYELTRKQSKAAHIFKK</sequence>
<feature type="transmembrane region" description="Helical" evidence="1">
    <location>
        <begin position="331"/>
        <end position="353"/>
    </location>
</feature>
<dbReference type="GO" id="GO:0016757">
    <property type="term" value="F:glycosyltransferase activity"/>
    <property type="evidence" value="ECO:0007669"/>
    <property type="project" value="UniProtKB-KW"/>
</dbReference>
<feature type="transmembrane region" description="Helical" evidence="1">
    <location>
        <begin position="399"/>
        <end position="416"/>
    </location>
</feature>
<proteinExistence type="predicted"/>
<feature type="transmembrane region" description="Helical" evidence="1">
    <location>
        <begin position="365"/>
        <end position="392"/>
    </location>
</feature>
<keyword evidence="2" id="KW-0328">Glycosyltransferase</keyword>
<keyword evidence="1" id="KW-0472">Membrane</keyword>
<feature type="transmembrane region" description="Helical" evidence="1">
    <location>
        <begin position="65"/>
        <end position="84"/>
    </location>
</feature>
<dbReference type="AlphaFoldDB" id="A0A2A4GD73"/>
<feature type="transmembrane region" description="Helical" evidence="1">
    <location>
        <begin position="12"/>
        <end position="30"/>
    </location>
</feature>
<dbReference type="OrthoDB" id="1491846at2"/>
<keyword evidence="1" id="KW-0812">Transmembrane</keyword>
<accession>A0A2A4GD73</accession>
<keyword evidence="1" id="KW-1133">Transmembrane helix</keyword>